<accession>A0A398D3D0</accession>
<protein>
    <submittedName>
        <fullName evidence="2">Uncharacterized protein</fullName>
    </submittedName>
</protein>
<proteinExistence type="predicted"/>
<reference evidence="3 4" key="1">
    <citation type="submission" date="2018-09" db="EMBL/GenBank/DDBJ databases">
        <title>Discovery and Ecogenomic Context for Candidatus Cryosericales, a Global Caldiserica Order Active in Thawing Permafrost.</title>
        <authorList>
            <person name="Martinez M.A."/>
            <person name="Woodcroft B.J."/>
            <person name="Ignacio Espinoza J.C."/>
            <person name="Zayed A."/>
            <person name="Singleton C.M."/>
            <person name="Boyd J."/>
            <person name="Li Y.-F."/>
            <person name="Purvine S."/>
            <person name="Maughan H."/>
            <person name="Hodgkins S.B."/>
            <person name="Anderson D."/>
            <person name="Sederholm M."/>
            <person name="Temperton B."/>
            <person name="Saleska S.R."/>
            <person name="Tyson G.W."/>
            <person name="Rich V.I."/>
        </authorList>
    </citation>
    <scope>NUCLEOTIDE SEQUENCE [LARGE SCALE GENOMIC DNA]</scope>
    <source>
        <strain evidence="2 4">SMC5</strain>
        <strain evidence="1 3">SMC6</strain>
    </source>
</reference>
<sequence length="64" mass="7435">MGVISLCSRGRRSKKLVHNGFLSFFPFPRLPLLMTWDSTFMFSVPSLDFLFVICRIKVQVILQL</sequence>
<dbReference type="Proteomes" id="UP000266489">
    <property type="component" value="Unassembled WGS sequence"/>
</dbReference>
<dbReference type="Proteomes" id="UP000266260">
    <property type="component" value="Unassembled WGS sequence"/>
</dbReference>
<evidence type="ECO:0000313" key="4">
    <source>
        <dbReference type="Proteomes" id="UP000266489"/>
    </source>
</evidence>
<organism evidence="2 4">
    <name type="scientific">Candidatus Cryosericum odellii</name>
    <dbReference type="NCBI Taxonomy" id="2290917"/>
    <lineage>
        <taxon>Bacteria</taxon>
        <taxon>Pseudomonadati</taxon>
        <taxon>Caldisericota/Cryosericota group</taxon>
        <taxon>Candidatus Cryosericota</taxon>
        <taxon>Candidatus Cryosericia</taxon>
        <taxon>Candidatus Cryosericales</taxon>
        <taxon>Candidatus Cryosericaceae</taxon>
        <taxon>Candidatus Cryosericum</taxon>
    </lineage>
</organism>
<dbReference type="AlphaFoldDB" id="A0A398D3D0"/>
<name>A0A398D3D0_9BACT</name>
<dbReference type="EMBL" id="QXIT01000103">
    <property type="protein sequence ID" value="RIE07553.1"/>
    <property type="molecule type" value="Genomic_DNA"/>
</dbReference>
<comment type="caution">
    <text evidence="2">The sequence shown here is derived from an EMBL/GenBank/DDBJ whole genome shotgun (WGS) entry which is preliminary data.</text>
</comment>
<accession>A0A398CYD9</accession>
<dbReference type="EMBL" id="QXIU01000166">
    <property type="protein sequence ID" value="RIE09662.1"/>
    <property type="molecule type" value="Genomic_DNA"/>
</dbReference>
<evidence type="ECO:0000313" key="3">
    <source>
        <dbReference type="Proteomes" id="UP000266260"/>
    </source>
</evidence>
<gene>
    <name evidence="2" type="ORF">SMC5_06910</name>
    <name evidence="1" type="ORF">SMC6_06125</name>
</gene>
<evidence type="ECO:0000313" key="2">
    <source>
        <dbReference type="EMBL" id="RIE09662.1"/>
    </source>
</evidence>
<keyword evidence="3" id="KW-1185">Reference proteome</keyword>
<evidence type="ECO:0000313" key="1">
    <source>
        <dbReference type="EMBL" id="RIE07553.1"/>
    </source>
</evidence>